<feature type="domain" description="Cadherin-like beta-sandwich-like" evidence="1">
    <location>
        <begin position="618"/>
        <end position="705"/>
    </location>
</feature>
<feature type="domain" description="Cadherin-like beta-sandwich-like" evidence="1">
    <location>
        <begin position="910"/>
        <end position="998"/>
    </location>
</feature>
<dbReference type="PANTHER" id="PTHR14776:SF1">
    <property type="entry name" value="CADHERIN-LIKE AND PC-ESTERASE DOMAIN-CONTAINING PROTEIN 1"/>
    <property type="match status" value="1"/>
</dbReference>
<organism evidence="2 3">
    <name type="scientific">Paenibacillus contaminans</name>
    <dbReference type="NCBI Taxonomy" id="450362"/>
    <lineage>
        <taxon>Bacteria</taxon>
        <taxon>Bacillati</taxon>
        <taxon>Bacillota</taxon>
        <taxon>Bacilli</taxon>
        <taxon>Bacillales</taxon>
        <taxon>Paenibacillaceae</taxon>
        <taxon>Paenibacillus</taxon>
    </lineage>
</organism>
<dbReference type="PANTHER" id="PTHR14776">
    <property type="entry name" value="CADHERIN-LIKE AND PC-ESTERASE DOMAIN-CONTAINING PROTEIN 1"/>
    <property type="match status" value="1"/>
</dbReference>
<gene>
    <name evidence="2" type="ORF">DQG23_26260</name>
</gene>
<dbReference type="RefSeq" id="WP_146762385.1">
    <property type="nucleotide sequence ID" value="NZ_QMFB01000017.1"/>
</dbReference>
<reference evidence="2 3" key="1">
    <citation type="journal article" date="2009" name="Int. J. Syst. Evol. Microbiol.">
        <title>Paenibacillus contaminans sp. nov., isolated from a contaminated laboratory plate.</title>
        <authorList>
            <person name="Chou J.H."/>
            <person name="Lee J.H."/>
            <person name="Lin M.C."/>
            <person name="Chang P.S."/>
            <person name="Arun A.B."/>
            <person name="Young C.C."/>
            <person name="Chen W.M."/>
        </authorList>
    </citation>
    <scope>NUCLEOTIDE SEQUENCE [LARGE SCALE GENOMIC DNA]</scope>
    <source>
        <strain evidence="2 3">CKOBP-6</strain>
    </source>
</reference>
<comment type="caution">
    <text evidence="2">The sequence shown here is derived from an EMBL/GenBank/DDBJ whole genome shotgun (WGS) entry which is preliminary data.</text>
</comment>
<protein>
    <recommendedName>
        <fullName evidence="1">Cadherin-like beta-sandwich-like domain-containing protein</fullName>
    </recommendedName>
</protein>
<feature type="domain" description="Cadherin-like beta-sandwich-like" evidence="1">
    <location>
        <begin position="527"/>
        <end position="609"/>
    </location>
</feature>
<dbReference type="EMBL" id="QMFB01000017">
    <property type="protein sequence ID" value="RAV17912.1"/>
    <property type="molecule type" value="Genomic_DNA"/>
</dbReference>
<dbReference type="Pfam" id="PF12733">
    <property type="entry name" value="Cadherin-like"/>
    <property type="match status" value="6"/>
</dbReference>
<evidence type="ECO:0000259" key="1">
    <source>
        <dbReference type="Pfam" id="PF12733"/>
    </source>
</evidence>
<feature type="non-terminal residue" evidence="2">
    <location>
        <position position="1103"/>
    </location>
</feature>
<dbReference type="Proteomes" id="UP000250369">
    <property type="component" value="Unassembled WGS sequence"/>
</dbReference>
<accession>A0A329MED6</accession>
<sequence length="1103" mass="111448">MEDRHAGPKQILVGRKLLFTLLWLFFAIAVWFGFAGAAHAASFTVTTYSDTTDIAPGNGECRDISGQCSLRAALMETNILAGEDEIVIPAGTYTLTTGQQLEIRDHVKLTGNSSNPGSTIIQASTNAVSATHRVLEINPDLNAAGYNVTIEGLTIRNGKAPAVSGYGGGGIGGDVGVSTTTISHSVISGNLASGNGYGGGIYLSGAAAGKVRMTDVTVSGNKAGEASLTGYRSRGGGVYFEGDMGLELTDVAVQSNTSYGLGGGMAIVSETASLRNVSITDSSFTGNTAISKTAGPDTEGRAGGLYLGSPAVITGTQFANNTAGGDGGGLVLDFFTGSVGLNNVTINANTAQRGGGMYINAYKAPDMTSSSIYGNTPNDVDVNPEGTDMEVTIAPAAAPGGIFSQGKTGAHYLVTVKNTGKVKSGGNVSVTVTLPTGLTATSMAGNGWTCSTGTLTCTRSDALTGESGYPVIDLTVNVAQDAPRTVTSSAKVSGGNELDIDNDTGIHETTILSRDSSLSNLLTSKGTLEPLFASGTLAYTVNVGYVVDKLAITPAVHESHATVKVKGAAVTSGQPSGLIDLTVGDNAIPVLVTAEDGITTTTYTITVNRAPKSTNANLSDLTVSGGVTLNEAFSANTLSYTANVDHEIDSLTVTPTVEYPQATVTVNGNPASDPVNLNVGDNAISVVVTAEDGTTKKTYTITVTRAKSSNADLGALALSAGTLDPVFAAGTESYTASVGNAVTSIDVTPTVADSTATVTVNNDTINSGSPKNVTLNVGTNTITVVVTAQDGTTTKTYTITVTRAKSSNADLSALTLSAGTLDPVFASGTESYTASVGNAVTSIDVTPTVADSTATVKVNNDTINSGSAKNVTLGVGTNTVTVIVTAQDGTTTKTYTITVTRAKSSNADLNALTLSAGTLDPVFASGTESYTASVGNAVTSIDVTPTVADSTATVTVNNDTINSGSPKNVTLNAGTNTVTVVVTAQDGTTKTYTITVTRAKSSNADLSALTLSDGTLDPVFAAGTESYTASVGNAITSIDVTPTVADSTATVKVNNDTITSGNAKNVTLNVGANTITVVVTAQDGTTTKTYTITVTRAKSSNAD</sequence>
<dbReference type="Gene3D" id="2.60.40.2340">
    <property type="match status" value="1"/>
</dbReference>
<evidence type="ECO:0000313" key="3">
    <source>
        <dbReference type="Proteomes" id="UP000250369"/>
    </source>
</evidence>
<dbReference type="InterPro" id="IPR025883">
    <property type="entry name" value="Cadherin-like_domain"/>
</dbReference>
<feature type="domain" description="Cadherin-like beta-sandwich-like" evidence="1">
    <location>
        <begin position="1006"/>
        <end position="1096"/>
    </location>
</feature>
<dbReference type="SUPFAM" id="SSF51126">
    <property type="entry name" value="Pectin lyase-like"/>
    <property type="match status" value="1"/>
</dbReference>
<dbReference type="AlphaFoldDB" id="A0A329MED6"/>
<feature type="domain" description="Cadherin-like beta-sandwich-like" evidence="1">
    <location>
        <begin position="722"/>
        <end position="803"/>
    </location>
</feature>
<keyword evidence="3" id="KW-1185">Reference proteome</keyword>
<feature type="domain" description="Cadherin-like beta-sandwich-like" evidence="1">
    <location>
        <begin position="811"/>
        <end position="901"/>
    </location>
</feature>
<dbReference type="InterPro" id="IPR006626">
    <property type="entry name" value="PbH1"/>
</dbReference>
<name>A0A329MED6_9BACL</name>
<proteinExistence type="predicted"/>
<dbReference type="SMART" id="SM00710">
    <property type="entry name" value="PbH1"/>
    <property type="match status" value="6"/>
</dbReference>
<dbReference type="InterPro" id="IPR011050">
    <property type="entry name" value="Pectin_lyase_fold/virulence"/>
</dbReference>
<evidence type="ECO:0000313" key="2">
    <source>
        <dbReference type="EMBL" id="RAV17912.1"/>
    </source>
</evidence>